<dbReference type="Proteomes" id="UP000072741">
    <property type="component" value="Unassembled WGS sequence"/>
</dbReference>
<organism evidence="7 8">
    <name type="scientific">Pseudacidovorax intermedius</name>
    <dbReference type="NCBI Taxonomy" id="433924"/>
    <lineage>
        <taxon>Bacteria</taxon>
        <taxon>Pseudomonadati</taxon>
        <taxon>Pseudomonadota</taxon>
        <taxon>Betaproteobacteria</taxon>
        <taxon>Burkholderiales</taxon>
        <taxon>Comamonadaceae</taxon>
        <taxon>Pseudacidovorax</taxon>
    </lineage>
</organism>
<dbReference type="GO" id="GO:0005829">
    <property type="term" value="C:cytosol"/>
    <property type="evidence" value="ECO:0007669"/>
    <property type="project" value="TreeGrafter"/>
</dbReference>
<dbReference type="InterPro" id="IPR053392">
    <property type="entry name" value="Transposase_IS30-like"/>
</dbReference>
<dbReference type="RefSeq" id="WP_058644063.1">
    <property type="nucleotide sequence ID" value="NZ_LDSL01000163.1"/>
</dbReference>
<keyword evidence="8" id="KW-1185">Reference proteome</keyword>
<sequence>MPSTSTKTYHLQPEDRLTLASLRQQGLGVRAMARVLGRSPSTVNRELQRNADSSGYANVTARTRCRQRRLAARPARKLDPEGVMFGVVRQCLGWRWSPEQIALTLASIYPKGHPYRVSHETIYNCIYAQPVGELKRELVACLRQVHNQRTPRSKGQDRRGQIADMLSIHVRPPEVEDRQFPGHWEGGLIKGQANASAVGTLVERTSRLLMLVKLHQSKPASAASVLQAFTDKLRSIAQPMRKTLTYDQGREMARHKELTANTGVAVYFCDPHSPWQRGSNENVNGLVRQYLPKCTDLSGYSQEQLDAIADEINNRSRKGLGVRTPLAVYRQLLITHSEPQSNTVH</sequence>
<dbReference type="PATRIC" id="fig|433924.3.peg.1483"/>
<evidence type="ECO:0000313" key="8">
    <source>
        <dbReference type="Proteomes" id="UP000072741"/>
    </source>
</evidence>
<dbReference type="InterPro" id="IPR036397">
    <property type="entry name" value="RNaseH_sf"/>
</dbReference>
<keyword evidence="3" id="KW-0815">Transposition</keyword>
<dbReference type="GO" id="GO:0003677">
    <property type="term" value="F:DNA binding"/>
    <property type="evidence" value="ECO:0007669"/>
    <property type="project" value="UniProtKB-KW"/>
</dbReference>
<evidence type="ECO:0000256" key="2">
    <source>
        <dbReference type="ARBA" id="ARBA00006363"/>
    </source>
</evidence>
<dbReference type="GO" id="GO:0004803">
    <property type="term" value="F:transposase activity"/>
    <property type="evidence" value="ECO:0007669"/>
    <property type="project" value="InterPro"/>
</dbReference>
<dbReference type="InterPro" id="IPR012337">
    <property type="entry name" value="RNaseH-like_sf"/>
</dbReference>
<dbReference type="SUPFAM" id="SSF53098">
    <property type="entry name" value="Ribonuclease H-like"/>
    <property type="match status" value="1"/>
</dbReference>
<dbReference type="PROSITE" id="PS01043">
    <property type="entry name" value="TRANSPOSASE_IS30"/>
    <property type="match status" value="1"/>
</dbReference>
<dbReference type="Gene3D" id="3.30.420.10">
    <property type="entry name" value="Ribonuclease H-like superfamily/Ribonuclease H"/>
    <property type="match status" value="1"/>
</dbReference>
<keyword evidence="4" id="KW-0238">DNA-binding</keyword>
<accession>A0A147GND0</accession>
<proteinExistence type="inferred from homology"/>
<dbReference type="InterPro" id="IPR051917">
    <property type="entry name" value="Transposase-Integrase"/>
</dbReference>
<dbReference type="Pfam" id="PF00665">
    <property type="entry name" value="rve"/>
    <property type="match status" value="1"/>
</dbReference>
<evidence type="ECO:0000313" key="7">
    <source>
        <dbReference type="EMBL" id="KTT14958.1"/>
    </source>
</evidence>
<dbReference type="GO" id="GO:0006313">
    <property type="term" value="P:DNA transposition"/>
    <property type="evidence" value="ECO:0007669"/>
    <property type="project" value="InterPro"/>
</dbReference>
<gene>
    <name evidence="7" type="ORF">NS331_21965</name>
</gene>
<dbReference type="InterPro" id="IPR001598">
    <property type="entry name" value="Transposase_IS30_CS"/>
</dbReference>
<comment type="similarity">
    <text evidence="2">Belongs to the transposase IS30 family.</text>
</comment>
<keyword evidence="5" id="KW-0233">DNA recombination</keyword>
<dbReference type="PANTHER" id="PTHR10948">
    <property type="entry name" value="TRANSPOSASE"/>
    <property type="match status" value="1"/>
</dbReference>
<dbReference type="EMBL" id="LDSL01000163">
    <property type="protein sequence ID" value="KTT14958.1"/>
    <property type="molecule type" value="Genomic_DNA"/>
</dbReference>
<name>A0A147GND0_9BURK</name>
<evidence type="ECO:0000256" key="3">
    <source>
        <dbReference type="ARBA" id="ARBA00022578"/>
    </source>
</evidence>
<dbReference type="GO" id="GO:0015074">
    <property type="term" value="P:DNA integration"/>
    <property type="evidence" value="ECO:0007669"/>
    <property type="project" value="InterPro"/>
</dbReference>
<evidence type="ECO:0000259" key="6">
    <source>
        <dbReference type="PROSITE" id="PS50994"/>
    </source>
</evidence>
<feature type="domain" description="Integrase catalytic" evidence="6">
    <location>
        <begin position="177"/>
        <end position="333"/>
    </location>
</feature>
<reference evidence="7 8" key="1">
    <citation type="journal article" date="2016" name="Front. Microbiol.">
        <title>Genomic Resource of Rice Seed Associated Bacteria.</title>
        <authorList>
            <person name="Midha S."/>
            <person name="Bansal K."/>
            <person name="Sharma S."/>
            <person name="Kumar N."/>
            <person name="Patil P.P."/>
            <person name="Chaudhry V."/>
            <person name="Patil P.B."/>
        </authorList>
    </citation>
    <scope>NUCLEOTIDE SEQUENCE [LARGE SCALE GENOMIC DNA]</scope>
    <source>
        <strain evidence="7 8">NS331</strain>
    </source>
</reference>
<comment type="caution">
    <text evidence="7">The sequence shown here is derived from an EMBL/GenBank/DDBJ whole genome shotgun (WGS) entry which is preliminary data.</text>
</comment>
<dbReference type="OrthoDB" id="9803231at2"/>
<dbReference type="InterPro" id="IPR025246">
    <property type="entry name" value="IS30-like_HTH"/>
</dbReference>
<dbReference type="InterPro" id="IPR001584">
    <property type="entry name" value="Integrase_cat-core"/>
</dbReference>
<evidence type="ECO:0000256" key="5">
    <source>
        <dbReference type="ARBA" id="ARBA00023172"/>
    </source>
</evidence>
<comment type="function">
    <text evidence="1">Required for the transposition of the insertion element.</text>
</comment>
<protein>
    <submittedName>
        <fullName evidence="7">Transcriptional regulator</fullName>
    </submittedName>
</protein>
<dbReference type="NCBIfam" id="NF033563">
    <property type="entry name" value="transpos_IS30"/>
    <property type="match status" value="1"/>
</dbReference>
<evidence type="ECO:0000256" key="4">
    <source>
        <dbReference type="ARBA" id="ARBA00023125"/>
    </source>
</evidence>
<dbReference type="AlphaFoldDB" id="A0A147GND0"/>
<dbReference type="Pfam" id="PF13936">
    <property type="entry name" value="HTH_38"/>
    <property type="match status" value="1"/>
</dbReference>
<dbReference type="PROSITE" id="PS50994">
    <property type="entry name" value="INTEGRASE"/>
    <property type="match status" value="1"/>
</dbReference>
<dbReference type="PANTHER" id="PTHR10948:SF23">
    <property type="entry name" value="TRANSPOSASE INSI FOR INSERTION SEQUENCE ELEMENT IS30A-RELATED"/>
    <property type="match status" value="1"/>
</dbReference>
<evidence type="ECO:0000256" key="1">
    <source>
        <dbReference type="ARBA" id="ARBA00002190"/>
    </source>
</evidence>